<evidence type="ECO:0000256" key="1">
    <source>
        <dbReference type="SAM" id="MobiDB-lite"/>
    </source>
</evidence>
<accession>A0A4P9Z511</accession>
<keyword evidence="4" id="KW-1185">Reference proteome</keyword>
<keyword evidence="2" id="KW-0732">Signal</keyword>
<evidence type="ECO:0000313" key="3">
    <source>
        <dbReference type="EMBL" id="RKP27518.1"/>
    </source>
</evidence>
<reference evidence="4" key="1">
    <citation type="journal article" date="2018" name="Nat. Microbiol.">
        <title>Leveraging single-cell genomics to expand the fungal tree of life.</title>
        <authorList>
            <person name="Ahrendt S.R."/>
            <person name="Quandt C.A."/>
            <person name="Ciobanu D."/>
            <person name="Clum A."/>
            <person name="Salamov A."/>
            <person name="Andreopoulos B."/>
            <person name="Cheng J.F."/>
            <person name="Woyke T."/>
            <person name="Pelin A."/>
            <person name="Henrissat B."/>
            <person name="Reynolds N.K."/>
            <person name="Benny G.L."/>
            <person name="Smith M.E."/>
            <person name="James T.Y."/>
            <person name="Grigoriev I.V."/>
        </authorList>
    </citation>
    <scope>NUCLEOTIDE SEQUENCE [LARGE SCALE GENOMIC DNA]</scope>
    <source>
        <strain evidence="4">Benny S71-1</strain>
    </source>
</reference>
<name>A0A4P9Z511_9FUNG</name>
<organism evidence="3 4">
    <name type="scientific">Syncephalis pseudoplumigaleata</name>
    <dbReference type="NCBI Taxonomy" id="1712513"/>
    <lineage>
        <taxon>Eukaryota</taxon>
        <taxon>Fungi</taxon>
        <taxon>Fungi incertae sedis</taxon>
        <taxon>Zoopagomycota</taxon>
        <taxon>Zoopagomycotina</taxon>
        <taxon>Zoopagomycetes</taxon>
        <taxon>Zoopagales</taxon>
        <taxon>Piptocephalidaceae</taxon>
        <taxon>Syncephalis</taxon>
    </lineage>
</organism>
<feature type="compositionally biased region" description="Polar residues" evidence="1">
    <location>
        <begin position="140"/>
        <end position="150"/>
    </location>
</feature>
<dbReference type="EMBL" id="KZ989193">
    <property type="protein sequence ID" value="RKP27518.1"/>
    <property type="molecule type" value="Genomic_DNA"/>
</dbReference>
<sequence>MRRPIIAAAVCGLAVMSLVDAATPTEWNNTPEQMDRSKLPKPQPPPHASAQTVRRYHLPSNEYRPVPPPHMDKPLPPPHGNKPVPPPHGSTQSIRTASSRSSSKRSGEGGEWYIDTPSTPSKHSNKDGSNARVGVFVHAKTQQQAQAGAR</sequence>
<feature type="compositionally biased region" description="Low complexity" evidence="1">
    <location>
        <begin position="90"/>
        <end position="101"/>
    </location>
</feature>
<dbReference type="Proteomes" id="UP000278143">
    <property type="component" value="Unassembled WGS sequence"/>
</dbReference>
<protein>
    <submittedName>
        <fullName evidence="3">Uncharacterized protein</fullName>
    </submittedName>
</protein>
<evidence type="ECO:0000256" key="2">
    <source>
        <dbReference type="SAM" id="SignalP"/>
    </source>
</evidence>
<gene>
    <name evidence="3" type="ORF">SYNPS1DRAFT_26826</name>
</gene>
<feature type="chain" id="PRO_5020549151" evidence="2">
    <location>
        <begin position="22"/>
        <end position="150"/>
    </location>
</feature>
<feature type="compositionally biased region" description="Pro residues" evidence="1">
    <location>
        <begin position="65"/>
        <end position="88"/>
    </location>
</feature>
<proteinExistence type="predicted"/>
<feature type="region of interest" description="Disordered" evidence="1">
    <location>
        <begin position="25"/>
        <end position="150"/>
    </location>
</feature>
<evidence type="ECO:0000313" key="4">
    <source>
        <dbReference type="Proteomes" id="UP000278143"/>
    </source>
</evidence>
<dbReference type="AlphaFoldDB" id="A0A4P9Z511"/>
<feature type="signal peptide" evidence="2">
    <location>
        <begin position="1"/>
        <end position="21"/>
    </location>
</feature>